<dbReference type="OrthoDB" id="10435105at2759"/>
<sequence length="106" mass="11679">MAAIRSALALLGRRSCGPSRSAAVASLGGTGLEMHQVFRPAAPRTPPLPSLLPARHSLESYRRLSTGGRVPADKAEKWWQRPEVRFWYSVIVLGSTMCYIVKVRMS</sequence>
<organism evidence="1">
    <name type="scientific">Setaria italica</name>
    <name type="common">Foxtail millet</name>
    <name type="synonym">Panicum italicum</name>
    <dbReference type="NCBI Taxonomy" id="4555"/>
    <lineage>
        <taxon>Eukaryota</taxon>
        <taxon>Viridiplantae</taxon>
        <taxon>Streptophyta</taxon>
        <taxon>Embryophyta</taxon>
        <taxon>Tracheophyta</taxon>
        <taxon>Spermatophyta</taxon>
        <taxon>Magnoliopsida</taxon>
        <taxon>Liliopsida</taxon>
        <taxon>Poales</taxon>
        <taxon>Poaceae</taxon>
        <taxon>PACMAD clade</taxon>
        <taxon>Panicoideae</taxon>
        <taxon>Panicodae</taxon>
        <taxon>Paniceae</taxon>
        <taxon>Cenchrinae</taxon>
        <taxon>Setaria</taxon>
    </lineage>
</organism>
<dbReference type="EMBL" id="CM003532">
    <property type="protein sequence ID" value="RCV25092.1"/>
    <property type="molecule type" value="Genomic_DNA"/>
</dbReference>
<evidence type="ECO:0000313" key="1">
    <source>
        <dbReference type="EMBL" id="RCV25092.1"/>
    </source>
</evidence>
<dbReference type="AlphaFoldDB" id="A0A368R4M8"/>
<protein>
    <submittedName>
        <fullName evidence="1">Uncharacterized protein</fullName>
    </submittedName>
</protein>
<reference evidence="1" key="2">
    <citation type="submission" date="2015-07" db="EMBL/GenBank/DDBJ databases">
        <authorList>
            <person name="Noorani M."/>
        </authorList>
    </citation>
    <scope>NUCLEOTIDE SEQUENCE</scope>
    <source>
        <strain evidence="1">Yugu1</strain>
    </source>
</reference>
<gene>
    <name evidence="1" type="ORF">SETIT_5G138500v2</name>
</gene>
<name>A0A368R4M8_SETIT</name>
<accession>A0A368R4M8</accession>
<proteinExistence type="predicted"/>
<dbReference type="KEGG" id="sita:101765430"/>
<reference evidence="1" key="1">
    <citation type="journal article" date="2012" name="Nat. Biotechnol.">
        <title>Reference genome sequence of the model plant Setaria.</title>
        <authorList>
            <person name="Bennetzen J.L."/>
            <person name="Schmutz J."/>
            <person name="Wang H."/>
            <person name="Percifield R."/>
            <person name="Hawkins J."/>
            <person name="Pontaroli A.C."/>
            <person name="Estep M."/>
            <person name="Feng L."/>
            <person name="Vaughn J.N."/>
            <person name="Grimwood J."/>
            <person name="Jenkins J."/>
            <person name="Barry K."/>
            <person name="Lindquist E."/>
            <person name="Hellsten U."/>
            <person name="Deshpande S."/>
            <person name="Wang X."/>
            <person name="Wu X."/>
            <person name="Mitros T."/>
            <person name="Triplett J."/>
            <person name="Yang X."/>
            <person name="Ye C.Y."/>
            <person name="Mauro-Herrera M."/>
            <person name="Wang L."/>
            <person name="Li P."/>
            <person name="Sharma M."/>
            <person name="Sharma R."/>
            <person name="Ronald P.C."/>
            <person name="Panaud O."/>
            <person name="Kellogg E.A."/>
            <person name="Brutnell T.P."/>
            <person name="Doust A.N."/>
            <person name="Tuskan G.A."/>
            <person name="Rokhsar D."/>
            <person name="Devos K.M."/>
        </authorList>
    </citation>
    <scope>NUCLEOTIDE SEQUENCE [LARGE SCALE GENOMIC DNA]</scope>
    <source>
        <strain evidence="1">Yugu1</strain>
    </source>
</reference>